<comment type="subcellular location">
    <subcellularLocation>
        <location evidence="1">Nucleus</location>
    </subcellularLocation>
</comment>
<dbReference type="InterPro" id="IPR036236">
    <property type="entry name" value="Znf_C2H2_sf"/>
</dbReference>
<sequence length="527" mass="58381">MWPPDLCPPDAQLTLPAFGTVFEESPLCSGDIYAPSAPLDMCRFQKTSLSLERELNSLLGFKTGYSEKTKPFENSTSSLDCSLQNASISTFSLPISSEKTLPQLTIKQEPADDMFQCKSEQFQVNPYTHCANTNSPNSLHSPLSVSQSLESALEYQCHWMECSTASGSQEELVRHIEKVHIDQRKGEEFTCFWAGCVRRHKPFNARYKLLIHMRVHSGEKPNKCMFEGCSKAFSRLENLKIHLRSHTGEKPYVCQHRGCVKLSVTPATEPSTRGRTSTRSKPYACQSPGCSKRYTDPSSLRKHVKAHSARGLHQRDRKVSSMLESDLLSDCLSRQHLNVSQSNHSPSLPGLAFTGNSPPPALSWTKICECFVVFKAVLEQRSGEPGQLASASVTESGRFTNRTPSIAPKTHCKNTLNTHITNTTPPPLSLSLSPLLFPSPFLIFFSPLLFYCIYAEGKTPVEDGRFEQNCFFAKPSAPHSSGLELLLDLQAQAGGGFSPDEHFLFQSSGVSGVDRCISHLCSVYLDS</sequence>
<evidence type="ECO:0000256" key="1">
    <source>
        <dbReference type="ARBA" id="ARBA00004123"/>
    </source>
</evidence>
<keyword evidence="4" id="KW-0677">Repeat</keyword>
<comment type="similarity">
    <text evidence="2">Belongs to the GLI C2H2-type zinc-finger protein family.</text>
</comment>
<dbReference type="Pfam" id="PF00096">
    <property type="entry name" value="zf-C2H2"/>
    <property type="match status" value="2"/>
</dbReference>
<feature type="compositionally biased region" description="Polar residues" evidence="10">
    <location>
        <begin position="389"/>
        <end position="404"/>
    </location>
</feature>
<evidence type="ECO:0000256" key="8">
    <source>
        <dbReference type="ARBA" id="ARBA00023242"/>
    </source>
</evidence>
<dbReference type="EMBL" id="JBBPFD010000001">
    <property type="protein sequence ID" value="KAK7944984.1"/>
    <property type="molecule type" value="Genomic_DNA"/>
</dbReference>
<evidence type="ECO:0000256" key="6">
    <source>
        <dbReference type="ARBA" id="ARBA00022833"/>
    </source>
</evidence>
<feature type="domain" description="C2H2-type" evidence="11">
    <location>
        <begin position="283"/>
        <end position="312"/>
    </location>
</feature>
<evidence type="ECO:0000313" key="13">
    <source>
        <dbReference type="Proteomes" id="UP001460270"/>
    </source>
</evidence>
<dbReference type="FunFam" id="3.30.160.60:FF:000048">
    <property type="entry name" value="GLI family zinc finger 3"/>
    <property type="match status" value="1"/>
</dbReference>
<accession>A0AAW0Q5W1</accession>
<name>A0AAW0Q5W1_9GOBI</name>
<dbReference type="GO" id="GO:0008270">
    <property type="term" value="F:zinc ion binding"/>
    <property type="evidence" value="ECO:0007669"/>
    <property type="project" value="UniProtKB-KW"/>
</dbReference>
<dbReference type="Proteomes" id="UP001460270">
    <property type="component" value="Unassembled WGS sequence"/>
</dbReference>
<evidence type="ECO:0000256" key="5">
    <source>
        <dbReference type="ARBA" id="ARBA00022771"/>
    </source>
</evidence>
<keyword evidence="7" id="KW-0238">DNA-binding</keyword>
<dbReference type="Gene3D" id="3.30.160.60">
    <property type="entry name" value="Classic Zinc Finger"/>
    <property type="match status" value="4"/>
</dbReference>
<feature type="domain" description="C2H2-type" evidence="11">
    <location>
        <begin position="155"/>
        <end position="185"/>
    </location>
</feature>
<feature type="region of interest" description="Disordered" evidence="10">
    <location>
        <begin position="385"/>
        <end position="404"/>
    </location>
</feature>
<dbReference type="PANTHER" id="PTHR45718">
    <property type="entry name" value="TRANSCRIPTIONAL ACTIVATOR CUBITUS INTERRUPTUS"/>
    <property type="match status" value="1"/>
</dbReference>
<organism evidence="12 13">
    <name type="scientific">Mugilogobius chulae</name>
    <name type="common">yellowstripe goby</name>
    <dbReference type="NCBI Taxonomy" id="88201"/>
    <lineage>
        <taxon>Eukaryota</taxon>
        <taxon>Metazoa</taxon>
        <taxon>Chordata</taxon>
        <taxon>Craniata</taxon>
        <taxon>Vertebrata</taxon>
        <taxon>Euteleostomi</taxon>
        <taxon>Actinopterygii</taxon>
        <taxon>Neopterygii</taxon>
        <taxon>Teleostei</taxon>
        <taxon>Neoteleostei</taxon>
        <taxon>Acanthomorphata</taxon>
        <taxon>Gobiaria</taxon>
        <taxon>Gobiiformes</taxon>
        <taxon>Gobioidei</taxon>
        <taxon>Gobiidae</taxon>
        <taxon>Gobionellinae</taxon>
        <taxon>Mugilogobius</taxon>
    </lineage>
</organism>
<dbReference type="InterPro" id="IPR013087">
    <property type="entry name" value="Znf_C2H2_type"/>
</dbReference>
<keyword evidence="5 9" id="KW-0863">Zinc-finger</keyword>
<feature type="domain" description="C2H2-type" evidence="11">
    <location>
        <begin position="189"/>
        <end position="221"/>
    </location>
</feature>
<feature type="domain" description="C2H2-type" evidence="11">
    <location>
        <begin position="222"/>
        <end position="251"/>
    </location>
</feature>
<feature type="region of interest" description="Disordered" evidence="10">
    <location>
        <begin position="265"/>
        <end position="297"/>
    </location>
</feature>
<dbReference type="SUPFAM" id="SSF57667">
    <property type="entry name" value="beta-beta-alpha zinc fingers"/>
    <property type="match status" value="3"/>
</dbReference>
<dbReference type="PROSITE" id="PS00028">
    <property type="entry name" value="ZINC_FINGER_C2H2_1"/>
    <property type="match status" value="2"/>
</dbReference>
<dbReference type="InterPro" id="IPR043359">
    <property type="entry name" value="GLI-like"/>
</dbReference>
<protein>
    <recommendedName>
        <fullName evidence="11">C2H2-type domain-containing protein</fullName>
    </recommendedName>
</protein>
<evidence type="ECO:0000256" key="4">
    <source>
        <dbReference type="ARBA" id="ARBA00022737"/>
    </source>
</evidence>
<dbReference type="InterPro" id="IPR056436">
    <property type="entry name" value="Znf-C2H2_ZIC1-5/GLI1-3-like"/>
</dbReference>
<evidence type="ECO:0000313" key="12">
    <source>
        <dbReference type="EMBL" id="KAK7944984.1"/>
    </source>
</evidence>
<keyword evidence="6" id="KW-0862">Zinc</keyword>
<gene>
    <name evidence="12" type="ORF">WMY93_000712</name>
</gene>
<dbReference type="GO" id="GO:0000981">
    <property type="term" value="F:DNA-binding transcription factor activity, RNA polymerase II-specific"/>
    <property type="evidence" value="ECO:0007669"/>
    <property type="project" value="TreeGrafter"/>
</dbReference>
<keyword evidence="8" id="KW-0539">Nucleus</keyword>
<dbReference type="GO" id="GO:0005634">
    <property type="term" value="C:nucleus"/>
    <property type="evidence" value="ECO:0007669"/>
    <property type="project" value="UniProtKB-SubCell"/>
</dbReference>
<evidence type="ECO:0000259" key="11">
    <source>
        <dbReference type="PROSITE" id="PS50157"/>
    </source>
</evidence>
<evidence type="ECO:0000256" key="10">
    <source>
        <dbReference type="SAM" id="MobiDB-lite"/>
    </source>
</evidence>
<dbReference type="GO" id="GO:0000978">
    <property type="term" value="F:RNA polymerase II cis-regulatory region sequence-specific DNA binding"/>
    <property type="evidence" value="ECO:0007669"/>
    <property type="project" value="TreeGrafter"/>
</dbReference>
<dbReference type="PANTHER" id="PTHR45718:SF3">
    <property type="entry name" value="ZINC FINGER PROTEIN GLIS1"/>
    <property type="match status" value="1"/>
</dbReference>
<reference evidence="13" key="1">
    <citation type="submission" date="2024-04" db="EMBL/GenBank/DDBJ databases">
        <title>Salinicola lusitanus LLJ914,a marine bacterium isolated from the Okinawa Trough.</title>
        <authorList>
            <person name="Li J."/>
        </authorList>
    </citation>
    <scope>NUCLEOTIDE SEQUENCE [LARGE SCALE GENOMIC DNA]</scope>
</reference>
<evidence type="ECO:0000256" key="7">
    <source>
        <dbReference type="ARBA" id="ARBA00023125"/>
    </source>
</evidence>
<dbReference type="Pfam" id="PF23561">
    <property type="entry name" value="zf-C2H2_15"/>
    <property type="match status" value="1"/>
</dbReference>
<proteinExistence type="inferred from homology"/>
<keyword evidence="3" id="KW-0479">Metal-binding</keyword>
<dbReference type="FunFam" id="3.30.160.60:FF:000019">
    <property type="entry name" value="GLI family zinc finger 3"/>
    <property type="match status" value="1"/>
</dbReference>
<dbReference type="SMART" id="SM00355">
    <property type="entry name" value="ZnF_C2H2"/>
    <property type="match status" value="4"/>
</dbReference>
<dbReference type="AlphaFoldDB" id="A0AAW0Q5W1"/>
<dbReference type="PROSITE" id="PS50157">
    <property type="entry name" value="ZINC_FINGER_C2H2_2"/>
    <property type="match status" value="4"/>
</dbReference>
<evidence type="ECO:0000256" key="3">
    <source>
        <dbReference type="ARBA" id="ARBA00022723"/>
    </source>
</evidence>
<comment type="caution">
    <text evidence="12">The sequence shown here is derived from an EMBL/GenBank/DDBJ whole genome shotgun (WGS) entry which is preliminary data.</text>
</comment>
<keyword evidence="13" id="KW-1185">Reference proteome</keyword>
<feature type="compositionally biased region" description="Polar residues" evidence="10">
    <location>
        <begin position="265"/>
        <end position="280"/>
    </location>
</feature>
<dbReference type="FunFam" id="3.30.160.60:FF:000031">
    <property type="entry name" value="GLI family zinc finger 3"/>
    <property type="match status" value="1"/>
</dbReference>
<evidence type="ECO:0000256" key="2">
    <source>
        <dbReference type="ARBA" id="ARBA00010831"/>
    </source>
</evidence>
<evidence type="ECO:0000256" key="9">
    <source>
        <dbReference type="PROSITE-ProRule" id="PRU00042"/>
    </source>
</evidence>